<dbReference type="SUPFAM" id="SSF54001">
    <property type="entry name" value="Cysteine proteinases"/>
    <property type="match status" value="1"/>
</dbReference>
<dbReference type="EMBL" id="JASCTH010000024">
    <property type="protein sequence ID" value="MDI6103242.1"/>
    <property type="molecule type" value="Genomic_DNA"/>
</dbReference>
<feature type="domain" description="Transglutaminase-like" evidence="1">
    <location>
        <begin position="81"/>
        <end position="143"/>
    </location>
</feature>
<comment type="caution">
    <text evidence="2">The sequence shown here is derived from an EMBL/GenBank/DDBJ whole genome shotgun (WGS) entry which is preliminary data.</text>
</comment>
<protein>
    <submittedName>
        <fullName evidence="2">Transglutaminase-like domain-containing protein</fullName>
    </submittedName>
</protein>
<evidence type="ECO:0000259" key="1">
    <source>
        <dbReference type="SMART" id="SM00460"/>
    </source>
</evidence>
<evidence type="ECO:0000313" key="3">
    <source>
        <dbReference type="Proteomes" id="UP001241758"/>
    </source>
</evidence>
<name>A0ABT6WU25_9ACTN</name>
<sequence>MDYTRQTGYSDPRHHRARLAALPDDPAGIATVVRGLVSHYRASGIDFPPHRLAEIDSRWVDRLLDADASRFTAPLDEPRPAEQRIVGCCRDFALLTVSALRAKGVPARSRVGFADYLEPDYHADHVVTEYHDGTRWIALDSQMDPADDHGVDVTDLPLGPGGLRTAAQSWAACRREGDDPETYGVGRGHPFRGLPVVGKYVLTELAHRQGDELLLWDFWGCPAGLAADLAGRTLAEAWSELPPWRPGEIALIDEIADLLLAADSGDRAAESKLAARYAEDPRLRPGATVTCHSPAGRSLEVDLRRRAATTA</sequence>
<gene>
    <name evidence="2" type="ORF">QLQ12_32005</name>
</gene>
<proteinExistence type="predicted"/>
<dbReference type="Pfam" id="PF01841">
    <property type="entry name" value="Transglut_core"/>
    <property type="match status" value="1"/>
</dbReference>
<dbReference type="RefSeq" id="WP_282764253.1">
    <property type="nucleotide sequence ID" value="NZ_JASCTH010000024.1"/>
</dbReference>
<dbReference type="InterPro" id="IPR038765">
    <property type="entry name" value="Papain-like_cys_pep_sf"/>
</dbReference>
<keyword evidence="3" id="KW-1185">Reference proteome</keyword>
<dbReference type="Proteomes" id="UP001241758">
    <property type="component" value="Unassembled WGS sequence"/>
</dbReference>
<evidence type="ECO:0000313" key="2">
    <source>
        <dbReference type="EMBL" id="MDI6103242.1"/>
    </source>
</evidence>
<reference evidence="2 3" key="1">
    <citation type="submission" date="2023-05" db="EMBL/GenBank/DDBJ databases">
        <title>Actinoplanes sp. NEAU-A12 genome sequencing.</title>
        <authorList>
            <person name="Wang Z.-S."/>
        </authorList>
    </citation>
    <scope>NUCLEOTIDE SEQUENCE [LARGE SCALE GENOMIC DNA]</scope>
    <source>
        <strain evidence="2 3">NEAU-A12</strain>
    </source>
</reference>
<organism evidence="2 3">
    <name type="scientific">Actinoplanes sandaracinus</name>
    <dbReference type="NCBI Taxonomy" id="3045177"/>
    <lineage>
        <taxon>Bacteria</taxon>
        <taxon>Bacillati</taxon>
        <taxon>Actinomycetota</taxon>
        <taxon>Actinomycetes</taxon>
        <taxon>Micromonosporales</taxon>
        <taxon>Micromonosporaceae</taxon>
        <taxon>Actinoplanes</taxon>
    </lineage>
</organism>
<accession>A0ABT6WU25</accession>
<dbReference type="Gene3D" id="3.10.620.30">
    <property type="match status" value="1"/>
</dbReference>
<dbReference type="InterPro" id="IPR002931">
    <property type="entry name" value="Transglutaminase-like"/>
</dbReference>
<dbReference type="SMART" id="SM00460">
    <property type="entry name" value="TGc"/>
    <property type="match status" value="1"/>
</dbReference>